<protein>
    <submittedName>
        <fullName evidence="1">Uncharacterized protein</fullName>
    </submittedName>
</protein>
<name>A0A9Q4AZJ6_SALAG</name>
<dbReference type="AlphaFoldDB" id="A0A9Q4AZJ6"/>
<organism evidence="1 2">
    <name type="scientific">Salipaludibacillus agaradhaerens</name>
    <name type="common">Bacillus agaradhaerens</name>
    <dbReference type="NCBI Taxonomy" id="76935"/>
    <lineage>
        <taxon>Bacteria</taxon>
        <taxon>Bacillati</taxon>
        <taxon>Bacillota</taxon>
        <taxon>Bacilli</taxon>
        <taxon>Bacillales</taxon>
        <taxon>Bacillaceae</taxon>
    </lineage>
</organism>
<sequence length="46" mass="5544">MEKRWLREVYDFKLSEESAVLYNQIIVIGTTQNRAENDFRLLKVIN</sequence>
<dbReference type="EMBL" id="JABXYM010000001">
    <property type="protein sequence ID" value="MCR6095683.1"/>
    <property type="molecule type" value="Genomic_DNA"/>
</dbReference>
<reference evidence="1" key="1">
    <citation type="submission" date="2020-06" db="EMBL/GenBank/DDBJ databases">
        <title>Insight into the genomes of haloalkaliphilic bacilli from Kenyan soda lakes.</title>
        <authorList>
            <person name="Mwirichia R."/>
            <person name="Villamizar G.C."/>
            <person name="Poehlein A."/>
            <person name="Mugweru J."/>
            <person name="Kipnyargis A."/>
            <person name="Kiplimo D."/>
            <person name="Orwa P."/>
            <person name="Daniel R."/>
        </authorList>
    </citation>
    <scope>NUCLEOTIDE SEQUENCE</scope>
    <source>
        <strain evidence="1">B1096_S55</strain>
    </source>
</reference>
<accession>A0A9Q4AZJ6</accession>
<evidence type="ECO:0000313" key="2">
    <source>
        <dbReference type="Proteomes" id="UP001057753"/>
    </source>
</evidence>
<keyword evidence="2" id="KW-1185">Reference proteome</keyword>
<gene>
    <name evidence="1" type="ORF">HXA33_03930</name>
</gene>
<proteinExistence type="predicted"/>
<comment type="caution">
    <text evidence="1">The sequence shown here is derived from an EMBL/GenBank/DDBJ whole genome shotgun (WGS) entry which is preliminary data.</text>
</comment>
<dbReference type="Proteomes" id="UP001057753">
    <property type="component" value="Unassembled WGS sequence"/>
</dbReference>
<evidence type="ECO:0000313" key="1">
    <source>
        <dbReference type="EMBL" id="MCR6095683.1"/>
    </source>
</evidence>
<dbReference type="RefSeq" id="WP_257820438.1">
    <property type="nucleotide sequence ID" value="NZ_JABXYM010000001.1"/>
</dbReference>